<dbReference type="STRING" id="200361.A0A453T4Q2"/>
<dbReference type="Proteomes" id="UP000015105">
    <property type="component" value="Chromosome 7D"/>
</dbReference>
<reference evidence="3" key="4">
    <citation type="submission" date="2019-03" db="UniProtKB">
        <authorList>
            <consortium name="EnsemblPlants"/>
        </authorList>
    </citation>
    <scope>IDENTIFICATION</scope>
</reference>
<organism evidence="3 4">
    <name type="scientific">Aegilops tauschii subsp. strangulata</name>
    <name type="common">Goatgrass</name>
    <dbReference type="NCBI Taxonomy" id="200361"/>
    <lineage>
        <taxon>Eukaryota</taxon>
        <taxon>Viridiplantae</taxon>
        <taxon>Streptophyta</taxon>
        <taxon>Embryophyta</taxon>
        <taxon>Tracheophyta</taxon>
        <taxon>Spermatophyta</taxon>
        <taxon>Magnoliopsida</taxon>
        <taxon>Liliopsida</taxon>
        <taxon>Poales</taxon>
        <taxon>Poaceae</taxon>
        <taxon>BOP clade</taxon>
        <taxon>Pooideae</taxon>
        <taxon>Triticodae</taxon>
        <taxon>Triticeae</taxon>
        <taxon>Triticinae</taxon>
        <taxon>Aegilops</taxon>
    </lineage>
</organism>
<reference evidence="3" key="5">
    <citation type="journal article" date="2021" name="G3 (Bethesda)">
        <title>Aegilops tauschii genome assembly Aet v5.0 features greater sequence contiguity and improved annotation.</title>
        <authorList>
            <person name="Wang L."/>
            <person name="Zhu T."/>
            <person name="Rodriguez J.C."/>
            <person name="Deal K.R."/>
            <person name="Dubcovsky J."/>
            <person name="McGuire P.E."/>
            <person name="Lux T."/>
            <person name="Spannagl M."/>
            <person name="Mayer K.F.X."/>
            <person name="Baldrich P."/>
            <person name="Meyers B.C."/>
            <person name="Huo N."/>
            <person name="Gu Y.Q."/>
            <person name="Zhou H."/>
            <person name="Devos K.M."/>
            <person name="Bennetzen J.L."/>
            <person name="Unver T."/>
            <person name="Budak H."/>
            <person name="Gulick P.J."/>
            <person name="Galiba G."/>
            <person name="Kalapos B."/>
            <person name="Nelson D.R."/>
            <person name="Li P."/>
            <person name="You F.M."/>
            <person name="Luo M.C."/>
            <person name="Dvorak J."/>
        </authorList>
    </citation>
    <scope>NUCLEOTIDE SEQUENCE [LARGE SCALE GENOMIC DNA]</scope>
    <source>
        <strain evidence="3">cv. AL8/78</strain>
    </source>
</reference>
<dbReference type="Pfam" id="PF08268">
    <property type="entry name" value="FBA_3"/>
    <property type="match status" value="1"/>
</dbReference>
<evidence type="ECO:0000313" key="3">
    <source>
        <dbReference type="EnsemblPlants" id="AET7Gv21237100.2"/>
    </source>
</evidence>
<evidence type="ECO:0000313" key="4">
    <source>
        <dbReference type="Proteomes" id="UP000015105"/>
    </source>
</evidence>
<dbReference type="PANTHER" id="PTHR31672">
    <property type="entry name" value="BNACNNG10540D PROTEIN"/>
    <property type="match status" value="1"/>
</dbReference>
<reference evidence="4" key="2">
    <citation type="journal article" date="2017" name="Nat. Plants">
        <title>The Aegilops tauschii genome reveals multiple impacts of transposons.</title>
        <authorList>
            <person name="Zhao G."/>
            <person name="Zou C."/>
            <person name="Li K."/>
            <person name="Wang K."/>
            <person name="Li T."/>
            <person name="Gao L."/>
            <person name="Zhang X."/>
            <person name="Wang H."/>
            <person name="Yang Z."/>
            <person name="Liu X."/>
            <person name="Jiang W."/>
            <person name="Mao L."/>
            <person name="Kong X."/>
            <person name="Jiao Y."/>
            <person name="Jia J."/>
        </authorList>
    </citation>
    <scope>NUCLEOTIDE SEQUENCE [LARGE SCALE GENOMIC DNA]</scope>
    <source>
        <strain evidence="4">cv. AL8/78</strain>
    </source>
</reference>
<dbReference type="PANTHER" id="PTHR31672:SF2">
    <property type="entry name" value="F-BOX DOMAIN-CONTAINING PROTEIN"/>
    <property type="match status" value="1"/>
</dbReference>
<reference evidence="4" key="1">
    <citation type="journal article" date="2014" name="Science">
        <title>Ancient hybridizations among the ancestral genomes of bread wheat.</title>
        <authorList>
            <consortium name="International Wheat Genome Sequencing Consortium,"/>
            <person name="Marcussen T."/>
            <person name="Sandve S.R."/>
            <person name="Heier L."/>
            <person name="Spannagl M."/>
            <person name="Pfeifer M."/>
            <person name="Jakobsen K.S."/>
            <person name="Wulff B.B."/>
            <person name="Steuernagel B."/>
            <person name="Mayer K.F."/>
            <person name="Olsen O.A."/>
        </authorList>
    </citation>
    <scope>NUCLEOTIDE SEQUENCE [LARGE SCALE GENOMIC DNA]</scope>
    <source>
        <strain evidence="4">cv. AL8/78</strain>
    </source>
</reference>
<evidence type="ECO:0000256" key="1">
    <source>
        <dbReference type="SAM" id="MobiDB-lite"/>
    </source>
</evidence>
<dbReference type="Gene3D" id="1.20.1280.50">
    <property type="match status" value="1"/>
</dbReference>
<dbReference type="Pfam" id="PF00646">
    <property type="entry name" value="F-box"/>
    <property type="match status" value="1"/>
</dbReference>
<proteinExistence type="predicted"/>
<keyword evidence="4" id="KW-1185">Reference proteome</keyword>
<dbReference type="NCBIfam" id="TIGR01640">
    <property type="entry name" value="F_box_assoc_1"/>
    <property type="match status" value="1"/>
</dbReference>
<reference evidence="3" key="3">
    <citation type="journal article" date="2017" name="Nature">
        <title>Genome sequence of the progenitor of the wheat D genome Aegilops tauschii.</title>
        <authorList>
            <person name="Luo M.C."/>
            <person name="Gu Y.Q."/>
            <person name="Puiu D."/>
            <person name="Wang H."/>
            <person name="Twardziok S.O."/>
            <person name="Deal K.R."/>
            <person name="Huo N."/>
            <person name="Zhu T."/>
            <person name="Wang L."/>
            <person name="Wang Y."/>
            <person name="McGuire P.E."/>
            <person name="Liu S."/>
            <person name="Long H."/>
            <person name="Ramasamy R.K."/>
            <person name="Rodriguez J.C."/>
            <person name="Van S.L."/>
            <person name="Yuan L."/>
            <person name="Wang Z."/>
            <person name="Xia Z."/>
            <person name="Xiao L."/>
            <person name="Anderson O.D."/>
            <person name="Ouyang S."/>
            <person name="Liang Y."/>
            <person name="Zimin A.V."/>
            <person name="Pertea G."/>
            <person name="Qi P."/>
            <person name="Bennetzen J.L."/>
            <person name="Dai X."/>
            <person name="Dawson M.W."/>
            <person name="Muller H.G."/>
            <person name="Kugler K."/>
            <person name="Rivarola-Duarte L."/>
            <person name="Spannagl M."/>
            <person name="Mayer K.F.X."/>
            <person name="Lu F.H."/>
            <person name="Bevan M.W."/>
            <person name="Leroy P."/>
            <person name="Li P."/>
            <person name="You F.M."/>
            <person name="Sun Q."/>
            <person name="Liu Z."/>
            <person name="Lyons E."/>
            <person name="Wicker T."/>
            <person name="Salzberg S.L."/>
            <person name="Devos K.M."/>
            <person name="Dvorak J."/>
        </authorList>
    </citation>
    <scope>NUCLEOTIDE SEQUENCE [LARGE SCALE GENOMIC DNA]</scope>
    <source>
        <strain evidence="3">cv. AL8/78</strain>
    </source>
</reference>
<dbReference type="Gramene" id="AET7Gv21237100.2">
    <property type="protein sequence ID" value="AET7Gv21237100.2"/>
    <property type="gene ID" value="AET7Gv21237100"/>
</dbReference>
<dbReference type="AlphaFoldDB" id="A0A453T4Q2"/>
<dbReference type="PROSITE" id="PS50181">
    <property type="entry name" value="FBOX"/>
    <property type="match status" value="1"/>
</dbReference>
<dbReference type="InterPro" id="IPR036047">
    <property type="entry name" value="F-box-like_dom_sf"/>
</dbReference>
<dbReference type="InterPro" id="IPR017451">
    <property type="entry name" value="F-box-assoc_interact_dom"/>
</dbReference>
<accession>A0A453T4Q2</accession>
<evidence type="ECO:0000259" key="2">
    <source>
        <dbReference type="PROSITE" id="PS50181"/>
    </source>
</evidence>
<dbReference type="InterPro" id="IPR001810">
    <property type="entry name" value="F-box_dom"/>
</dbReference>
<dbReference type="SMART" id="SM00256">
    <property type="entry name" value="FBOX"/>
    <property type="match status" value="1"/>
</dbReference>
<protein>
    <recommendedName>
        <fullName evidence="2">F-box domain-containing protein</fullName>
    </recommendedName>
</protein>
<feature type="compositionally biased region" description="Polar residues" evidence="1">
    <location>
        <begin position="60"/>
        <end position="74"/>
    </location>
</feature>
<dbReference type="SUPFAM" id="SSF81383">
    <property type="entry name" value="F-box domain"/>
    <property type="match status" value="1"/>
</dbReference>
<feature type="domain" description="F-box" evidence="2">
    <location>
        <begin position="95"/>
        <end position="141"/>
    </location>
</feature>
<feature type="region of interest" description="Disordered" evidence="1">
    <location>
        <begin position="60"/>
        <end position="80"/>
    </location>
</feature>
<dbReference type="InterPro" id="IPR013187">
    <property type="entry name" value="F-box-assoc_dom_typ3"/>
</dbReference>
<sequence length="528" mass="60046">LARFRSAVRTWHNGLQLEIYSRLGCRRARPIHGLTASLHRSAVLPHSAAFFPAAVSTQISGDGTHSRGARSSTPPLEPPWLTGLRQRTMPDRKGDTQLEDLPEEIMDMILIRLPSKDVGRCRAVSTSWRSATSTPKFMLEHHRRQRSLPIIDGDYGPARLVVFRDAGAGASSQQLWPFLPGAKHRSGNRLQVASDGFIIIASNTRCQLRFYICNPTIQQHALLPQPQLGKDICNSIIGLYQHHPTREYRVLWVSQDLSEDSVNFSEDSENLAEDSENLSEALLYVLTVGSYEPRHVRVRIPTVSCPSVEQKLLSGLSYRYYSPPPLPAHHHGCLHWFTYDDSNITGGARDIIVFDTEAESFRWMNSPVSPARNLSQSLYDRRLFDMKGTLAFCGGSPSSTAIDVWVMQDYEAEIWVFKYRIDVSTVEASRQLYLTSFKRKRKTPLDLTVKQFNEMAVLNERELLIRFNNRIHVLRCDIDGKFLGIANIGKSQYQMLLTHQHLQESIIPIPSHEMREEDEEPSLFTRLV</sequence>
<dbReference type="InterPro" id="IPR050796">
    <property type="entry name" value="SCF_F-box_component"/>
</dbReference>
<name>A0A453T4Q2_AEGTS</name>
<dbReference type="EnsemblPlants" id="AET7Gv21237100.2">
    <property type="protein sequence ID" value="AET7Gv21237100.2"/>
    <property type="gene ID" value="AET7Gv21237100"/>
</dbReference>